<keyword evidence="4" id="KW-0949">S-adenosyl-L-methionine</keyword>
<organism evidence="6">
    <name type="scientific">Ammonifex degensii</name>
    <dbReference type="NCBI Taxonomy" id="42838"/>
    <lineage>
        <taxon>Bacteria</taxon>
        <taxon>Bacillati</taxon>
        <taxon>Bacillota</taxon>
        <taxon>Clostridia</taxon>
        <taxon>Thermoanaerobacterales</taxon>
        <taxon>Thermoanaerobacteraceae</taxon>
        <taxon>Ammonifex</taxon>
    </lineage>
</organism>
<dbReference type="InterPro" id="IPR002052">
    <property type="entry name" value="DNA_methylase_N6_adenine_CS"/>
</dbReference>
<protein>
    <recommendedName>
        <fullName evidence="1">site-specific DNA-methyltransferase (adenine-specific)</fullName>
        <ecNumber evidence="1">2.1.1.72</ecNumber>
    </recommendedName>
</protein>
<dbReference type="PIRSF" id="PIRSF000398">
    <property type="entry name" value="M_m6A_EcoRV"/>
    <property type="match status" value="1"/>
</dbReference>
<dbReference type="InterPro" id="IPR029063">
    <property type="entry name" value="SAM-dependent_MTases_sf"/>
</dbReference>
<dbReference type="GO" id="GO:1904047">
    <property type="term" value="F:S-adenosyl-L-methionine binding"/>
    <property type="evidence" value="ECO:0007669"/>
    <property type="project" value="TreeGrafter"/>
</dbReference>
<dbReference type="GO" id="GO:0009307">
    <property type="term" value="P:DNA restriction-modification system"/>
    <property type="evidence" value="ECO:0007669"/>
    <property type="project" value="InterPro"/>
</dbReference>
<dbReference type="GO" id="GO:0032259">
    <property type="term" value="P:methylation"/>
    <property type="evidence" value="ECO:0007669"/>
    <property type="project" value="UniProtKB-KW"/>
</dbReference>
<dbReference type="Pfam" id="PF02086">
    <property type="entry name" value="MethyltransfD12"/>
    <property type="match status" value="1"/>
</dbReference>
<sequence length="306" mass="35118">MRGEGALVSVAVFQYPGGKARLAGWIAGLLPPPGSYAVFADVFGGAANVLLEVMRRNEKAGVKSTLYVYNDADEELVNFFRVIREPSLRERLREMLRWTPFSRKQFQECVRMVSSDPVERAWRFFTLSEQGYSGNVTGCQAGRWGCHLRDNSNIRRWLNAQERLEAFGELFRRVQVECLDFADVLRRYAGKDVLVYCDPPYYPEARADNNLYRLEMCRDRHKELADLLNAFPGMAAVSGYRCEAYDAWYATWERCDRDVACHMSNVGGVRLKGSAKPRRVESLWLNPAAVKTRGFRQARLWEDDGR</sequence>
<dbReference type="SUPFAM" id="SSF53335">
    <property type="entry name" value="S-adenosyl-L-methionine-dependent methyltransferases"/>
    <property type="match status" value="1"/>
</dbReference>
<dbReference type="EC" id="2.1.1.72" evidence="1"/>
<accession>A0A7C2E1X2</accession>
<dbReference type="EMBL" id="DSMU01000072">
    <property type="protein sequence ID" value="HEL65269.1"/>
    <property type="molecule type" value="Genomic_DNA"/>
</dbReference>
<evidence type="ECO:0000256" key="5">
    <source>
        <dbReference type="ARBA" id="ARBA00047942"/>
    </source>
</evidence>
<dbReference type="GO" id="GO:0006298">
    <property type="term" value="P:mismatch repair"/>
    <property type="evidence" value="ECO:0007669"/>
    <property type="project" value="TreeGrafter"/>
</dbReference>
<dbReference type="PRINTS" id="PR00505">
    <property type="entry name" value="D12N6MTFRASE"/>
</dbReference>
<gene>
    <name evidence="6" type="ORF">ENQ34_01120</name>
</gene>
<evidence type="ECO:0000256" key="1">
    <source>
        <dbReference type="ARBA" id="ARBA00011900"/>
    </source>
</evidence>
<evidence type="ECO:0000256" key="3">
    <source>
        <dbReference type="ARBA" id="ARBA00022679"/>
    </source>
</evidence>
<dbReference type="PROSITE" id="PS00092">
    <property type="entry name" value="N6_MTASE"/>
    <property type="match status" value="1"/>
</dbReference>
<reference evidence="6" key="1">
    <citation type="journal article" date="2020" name="mSystems">
        <title>Genome- and Community-Level Interaction Insights into Carbon Utilization and Element Cycling Functions of Hydrothermarchaeota in Hydrothermal Sediment.</title>
        <authorList>
            <person name="Zhou Z."/>
            <person name="Liu Y."/>
            <person name="Xu W."/>
            <person name="Pan J."/>
            <person name="Luo Z.H."/>
            <person name="Li M."/>
        </authorList>
    </citation>
    <scope>NUCLEOTIDE SEQUENCE [LARGE SCALE GENOMIC DNA]</scope>
    <source>
        <strain evidence="6">SpSt-300</strain>
    </source>
</reference>
<dbReference type="Gene3D" id="3.40.50.150">
    <property type="entry name" value="Vaccinia Virus protein VP39"/>
    <property type="match status" value="2"/>
</dbReference>
<keyword evidence="2 6" id="KW-0489">Methyltransferase</keyword>
<dbReference type="AlphaFoldDB" id="A0A7C2E1X2"/>
<evidence type="ECO:0000256" key="4">
    <source>
        <dbReference type="ARBA" id="ARBA00022691"/>
    </source>
</evidence>
<dbReference type="PANTHER" id="PTHR30481">
    <property type="entry name" value="DNA ADENINE METHYLASE"/>
    <property type="match status" value="1"/>
</dbReference>
<dbReference type="InterPro" id="IPR012327">
    <property type="entry name" value="MeTrfase_D12"/>
</dbReference>
<proteinExistence type="predicted"/>
<dbReference type="PANTHER" id="PTHR30481:SF4">
    <property type="entry name" value="SITE-SPECIFIC DNA-METHYLTRANSFERASE (ADENINE-SPECIFIC)"/>
    <property type="match status" value="1"/>
</dbReference>
<dbReference type="GO" id="GO:0043565">
    <property type="term" value="F:sequence-specific DNA binding"/>
    <property type="evidence" value="ECO:0007669"/>
    <property type="project" value="TreeGrafter"/>
</dbReference>
<dbReference type="GO" id="GO:0009007">
    <property type="term" value="F:site-specific DNA-methyltransferase (adenine-specific) activity"/>
    <property type="evidence" value="ECO:0007669"/>
    <property type="project" value="UniProtKB-EC"/>
</dbReference>
<keyword evidence="3" id="KW-0808">Transferase</keyword>
<evidence type="ECO:0000256" key="2">
    <source>
        <dbReference type="ARBA" id="ARBA00022603"/>
    </source>
</evidence>
<dbReference type="InterPro" id="IPR012263">
    <property type="entry name" value="M_m6A_EcoRV"/>
</dbReference>
<comment type="caution">
    <text evidence="6">The sequence shown here is derived from an EMBL/GenBank/DDBJ whole genome shotgun (WGS) entry which is preliminary data.</text>
</comment>
<evidence type="ECO:0000313" key="6">
    <source>
        <dbReference type="EMBL" id="HEL65269.1"/>
    </source>
</evidence>
<comment type="catalytic activity">
    <reaction evidence="5">
        <text>a 2'-deoxyadenosine in DNA + S-adenosyl-L-methionine = an N(6)-methyl-2'-deoxyadenosine in DNA + S-adenosyl-L-homocysteine + H(+)</text>
        <dbReference type="Rhea" id="RHEA:15197"/>
        <dbReference type="Rhea" id="RHEA-COMP:12418"/>
        <dbReference type="Rhea" id="RHEA-COMP:12419"/>
        <dbReference type="ChEBI" id="CHEBI:15378"/>
        <dbReference type="ChEBI" id="CHEBI:57856"/>
        <dbReference type="ChEBI" id="CHEBI:59789"/>
        <dbReference type="ChEBI" id="CHEBI:90615"/>
        <dbReference type="ChEBI" id="CHEBI:90616"/>
        <dbReference type="EC" id="2.1.1.72"/>
    </reaction>
</comment>
<name>A0A7C2E1X2_9THEO</name>